<evidence type="ECO:0000313" key="3">
    <source>
        <dbReference type="Proteomes" id="UP000552709"/>
    </source>
</evidence>
<organism evidence="1 3">
    <name type="scientific">Deinococcus humi</name>
    <dbReference type="NCBI Taxonomy" id="662880"/>
    <lineage>
        <taxon>Bacteria</taxon>
        <taxon>Thermotogati</taxon>
        <taxon>Deinococcota</taxon>
        <taxon>Deinococci</taxon>
        <taxon>Deinococcales</taxon>
        <taxon>Deinococcaceae</taxon>
        <taxon>Deinococcus</taxon>
    </lineage>
</organism>
<proteinExistence type="predicted"/>
<dbReference type="Proteomes" id="UP000552709">
    <property type="component" value="Unassembled WGS sequence"/>
</dbReference>
<dbReference type="AlphaFoldDB" id="A0A7W8NCV1"/>
<evidence type="ECO:0000313" key="2">
    <source>
        <dbReference type="EMBL" id="MBB5366108.1"/>
    </source>
</evidence>
<dbReference type="EMBL" id="JACHFL010000027">
    <property type="protein sequence ID" value="MBB5366108.1"/>
    <property type="molecule type" value="Genomic_DNA"/>
</dbReference>
<dbReference type="EMBL" id="JACHFL010000001">
    <property type="protein sequence ID" value="MBB5360930.1"/>
    <property type="molecule type" value="Genomic_DNA"/>
</dbReference>
<name>A0A7W8NCV1_9DEIO</name>
<gene>
    <name evidence="1" type="ORF">HNQ08_000001</name>
    <name evidence="2" type="ORF">HNQ08_005234</name>
</gene>
<evidence type="ECO:0000313" key="1">
    <source>
        <dbReference type="EMBL" id="MBB5360930.1"/>
    </source>
</evidence>
<accession>A0A7W8NCV1</accession>
<reference evidence="1 3" key="1">
    <citation type="submission" date="2020-08" db="EMBL/GenBank/DDBJ databases">
        <title>Genomic Encyclopedia of Type Strains, Phase IV (KMG-IV): sequencing the most valuable type-strain genomes for metagenomic binning, comparative biology and taxonomic classification.</title>
        <authorList>
            <person name="Goeker M."/>
        </authorList>
    </citation>
    <scope>NUCLEOTIDE SEQUENCE [LARGE SCALE GENOMIC DNA]</scope>
    <source>
        <strain evidence="1 3">DSM 27939</strain>
    </source>
</reference>
<comment type="caution">
    <text evidence="1">The sequence shown here is derived from an EMBL/GenBank/DDBJ whole genome shotgun (WGS) entry which is preliminary data.</text>
</comment>
<keyword evidence="3" id="KW-1185">Reference proteome</keyword>
<protein>
    <submittedName>
        <fullName evidence="1">Pimeloyl-ACP methyl ester carboxylesterase</fullName>
    </submittedName>
</protein>
<sequence>MAGSTMVLIPGAAHAAIYENAPFANRAILDWAKTLK</sequence>